<proteinExistence type="predicted"/>
<dbReference type="InterPro" id="IPR000626">
    <property type="entry name" value="Ubiquitin-like_dom"/>
</dbReference>
<feature type="compositionally biased region" description="Polar residues" evidence="1">
    <location>
        <begin position="83"/>
        <end position="93"/>
    </location>
</feature>
<dbReference type="Pfam" id="PF00240">
    <property type="entry name" value="ubiquitin"/>
    <property type="match status" value="1"/>
</dbReference>
<feature type="compositionally biased region" description="Low complexity" evidence="1">
    <location>
        <begin position="94"/>
        <end position="105"/>
    </location>
</feature>
<protein>
    <submittedName>
        <fullName evidence="3">(diamondback moth) hypothetical protein</fullName>
    </submittedName>
</protein>
<dbReference type="InterPro" id="IPR029071">
    <property type="entry name" value="Ubiquitin-like_domsf"/>
</dbReference>
<dbReference type="Gene3D" id="3.10.20.90">
    <property type="entry name" value="Phosphatidylinositol 3-kinase Catalytic Subunit, Chain A, domain 1"/>
    <property type="match status" value="1"/>
</dbReference>
<evidence type="ECO:0000256" key="1">
    <source>
        <dbReference type="SAM" id="MobiDB-lite"/>
    </source>
</evidence>
<keyword evidence="4" id="KW-1185">Reference proteome</keyword>
<evidence type="ECO:0000313" key="4">
    <source>
        <dbReference type="Proteomes" id="UP000653454"/>
    </source>
</evidence>
<dbReference type="PROSITE" id="PS50053">
    <property type="entry name" value="UBIQUITIN_2"/>
    <property type="match status" value="1"/>
</dbReference>
<reference evidence="3" key="1">
    <citation type="submission" date="2020-11" db="EMBL/GenBank/DDBJ databases">
        <authorList>
            <person name="Whiteford S."/>
        </authorList>
    </citation>
    <scope>NUCLEOTIDE SEQUENCE</scope>
</reference>
<dbReference type="GO" id="GO:0071818">
    <property type="term" value="C:BAT3 complex"/>
    <property type="evidence" value="ECO:0007669"/>
    <property type="project" value="TreeGrafter"/>
</dbReference>
<comment type="caution">
    <text evidence="3">The sequence shown here is derived from an EMBL/GenBank/DDBJ whole genome shotgun (WGS) entry which is preliminary data.</text>
</comment>
<feature type="region of interest" description="Disordered" evidence="1">
    <location>
        <begin position="152"/>
        <end position="177"/>
    </location>
</feature>
<dbReference type="GO" id="GO:0036503">
    <property type="term" value="P:ERAD pathway"/>
    <property type="evidence" value="ECO:0007669"/>
    <property type="project" value="TreeGrafter"/>
</dbReference>
<feature type="region of interest" description="Disordered" evidence="1">
    <location>
        <begin position="69"/>
        <end position="105"/>
    </location>
</feature>
<evidence type="ECO:0000313" key="3">
    <source>
        <dbReference type="EMBL" id="CAG9138167.1"/>
    </source>
</evidence>
<accession>A0A8S4GE94</accession>
<evidence type="ECO:0000259" key="2">
    <source>
        <dbReference type="PROSITE" id="PS50053"/>
    </source>
</evidence>
<dbReference type="EMBL" id="CAJHNJ030000504">
    <property type="protein sequence ID" value="CAG9138167.1"/>
    <property type="molecule type" value="Genomic_DNA"/>
</dbReference>
<dbReference type="PANTHER" id="PTHR15204:SF0">
    <property type="entry name" value="LARGE PROLINE-RICH PROTEIN BAG6"/>
    <property type="match status" value="1"/>
</dbReference>
<sequence>MINFTIKTLDGNNHSFSVEDDTTIEQLKNKIQTDLEIEPNLQRLIFCGRVLQDERPLAEYDVQGKVVHLVQRPPPSPGHRNVAPSSPANQNQSTQPDANQQATQQQMRRLMALAGPSGFDDHNISVSPTTGRMEFIRRMIADIKTEMTALRTHTENRPPPAPGSASQVSLLSGLKHT</sequence>
<dbReference type="GO" id="GO:0031593">
    <property type="term" value="F:polyubiquitin modification-dependent protein binding"/>
    <property type="evidence" value="ECO:0007669"/>
    <property type="project" value="TreeGrafter"/>
</dbReference>
<dbReference type="GO" id="GO:0051787">
    <property type="term" value="F:misfolded protein binding"/>
    <property type="evidence" value="ECO:0007669"/>
    <property type="project" value="TreeGrafter"/>
</dbReference>
<name>A0A8S4GE94_PLUXY</name>
<dbReference type="PANTHER" id="PTHR15204">
    <property type="entry name" value="LARGE PROLINE-RICH PROTEIN BAG6"/>
    <property type="match status" value="1"/>
</dbReference>
<dbReference type="Proteomes" id="UP000653454">
    <property type="component" value="Unassembled WGS sequence"/>
</dbReference>
<gene>
    <name evidence="3" type="ORF">PLXY2_LOCUS16417</name>
</gene>
<dbReference type="SUPFAM" id="SSF54236">
    <property type="entry name" value="Ubiquitin-like"/>
    <property type="match status" value="1"/>
</dbReference>
<dbReference type="AlphaFoldDB" id="A0A8S4GE94"/>
<dbReference type="SMART" id="SM00213">
    <property type="entry name" value="UBQ"/>
    <property type="match status" value="1"/>
</dbReference>
<organism evidence="3 4">
    <name type="scientific">Plutella xylostella</name>
    <name type="common">Diamondback moth</name>
    <name type="synonym">Plutella maculipennis</name>
    <dbReference type="NCBI Taxonomy" id="51655"/>
    <lineage>
        <taxon>Eukaryota</taxon>
        <taxon>Metazoa</taxon>
        <taxon>Ecdysozoa</taxon>
        <taxon>Arthropoda</taxon>
        <taxon>Hexapoda</taxon>
        <taxon>Insecta</taxon>
        <taxon>Pterygota</taxon>
        <taxon>Neoptera</taxon>
        <taxon>Endopterygota</taxon>
        <taxon>Lepidoptera</taxon>
        <taxon>Glossata</taxon>
        <taxon>Ditrysia</taxon>
        <taxon>Yponomeutoidea</taxon>
        <taxon>Plutellidae</taxon>
        <taxon>Plutella</taxon>
    </lineage>
</organism>
<feature type="domain" description="Ubiquitin-like" evidence="2">
    <location>
        <begin position="2"/>
        <end position="63"/>
    </location>
</feature>